<proteinExistence type="predicted"/>
<reference evidence="1 2" key="1">
    <citation type="submission" date="2007-07" db="EMBL/GenBank/DDBJ databases">
        <title>Complete sequence of chromosome of Xanthobacter autotrophicus Py2.</title>
        <authorList>
            <consortium name="US DOE Joint Genome Institute"/>
            <person name="Copeland A."/>
            <person name="Lucas S."/>
            <person name="Lapidus A."/>
            <person name="Barry K."/>
            <person name="Glavina del Rio T."/>
            <person name="Hammon N."/>
            <person name="Israni S."/>
            <person name="Dalin E."/>
            <person name="Tice H."/>
            <person name="Pitluck S."/>
            <person name="Sims D."/>
            <person name="Brettin T."/>
            <person name="Bruce D."/>
            <person name="Detter J.C."/>
            <person name="Han C."/>
            <person name="Tapia R."/>
            <person name="Brainard J."/>
            <person name="Schmutz J."/>
            <person name="Larimer F."/>
            <person name="Land M."/>
            <person name="Hauser L."/>
            <person name="Kyrpides N."/>
            <person name="Kim E."/>
            <person name="Ensigns S.A."/>
            <person name="Richardson P."/>
        </authorList>
    </citation>
    <scope>NUCLEOTIDE SEQUENCE [LARGE SCALE GENOMIC DNA]</scope>
    <source>
        <strain evidence="2">ATCC BAA-1158 / Py2</strain>
    </source>
</reference>
<dbReference type="Proteomes" id="UP000002417">
    <property type="component" value="Chromosome"/>
</dbReference>
<protein>
    <submittedName>
        <fullName evidence="1">Uncharacterized protein</fullName>
    </submittedName>
</protein>
<keyword evidence="2" id="KW-1185">Reference proteome</keyword>
<sequence length="102" mass="11287">MTRSLQTFRMQWRGIVVEIQYEADWLGTLRAPRVGHLSITAISPECAALPITETGYRSHFIDPAAVEEAGGPVAYVTAWLDRAAQGAAWKAHEDAARQMSLF</sequence>
<evidence type="ECO:0000313" key="1">
    <source>
        <dbReference type="EMBL" id="ABS65797.1"/>
    </source>
</evidence>
<dbReference type="AlphaFoldDB" id="A7ICQ4"/>
<organism evidence="1 2">
    <name type="scientific">Xanthobacter autotrophicus (strain ATCC BAA-1158 / Py2)</name>
    <dbReference type="NCBI Taxonomy" id="78245"/>
    <lineage>
        <taxon>Bacteria</taxon>
        <taxon>Pseudomonadati</taxon>
        <taxon>Pseudomonadota</taxon>
        <taxon>Alphaproteobacteria</taxon>
        <taxon>Hyphomicrobiales</taxon>
        <taxon>Xanthobacteraceae</taxon>
        <taxon>Xanthobacter</taxon>
    </lineage>
</organism>
<evidence type="ECO:0000313" key="2">
    <source>
        <dbReference type="Proteomes" id="UP000002417"/>
    </source>
</evidence>
<name>A7ICQ4_XANP2</name>
<dbReference type="HOGENOM" id="CLU_179410_0_0_5"/>
<dbReference type="KEGG" id="xau:Xaut_0541"/>
<dbReference type="EMBL" id="CP000781">
    <property type="protein sequence ID" value="ABS65797.1"/>
    <property type="molecule type" value="Genomic_DNA"/>
</dbReference>
<gene>
    <name evidence="1" type="ordered locus">Xaut_0541</name>
</gene>
<dbReference type="OrthoDB" id="7855496at2"/>
<dbReference type="STRING" id="78245.Xaut_0541"/>
<accession>A7ICQ4</accession>
<dbReference type="eggNOG" id="ENOG5033D12">
    <property type="taxonomic scope" value="Bacteria"/>
</dbReference>